<dbReference type="EMBL" id="SNRW01003177">
    <property type="protein sequence ID" value="KAA6390573.1"/>
    <property type="molecule type" value="Genomic_DNA"/>
</dbReference>
<evidence type="ECO:0000256" key="1">
    <source>
        <dbReference type="SAM" id="Coils"/>
    </source>
</evidence>
<evidence type="ECO:0000313" key="3">
    <source>
        <dbReference type="EMBL" id="KAA6390573.1"/>
    </source>
</evidence>
<keyword evidence="2" id="KW-0472">Membrane</keyword>
<feature type="coiled-coil region" evidence="1">
    <location>
        <begin position="1155"/>
        <end position="1192"/>
    </location>
</feature>
<gene>
    <name evidence="3" type="ORF">EZS28_013898</name>
</gene>
<keyword evidence="1" id="KW-0175">Coiled coil</keyword>
<name>A0A5J4W7M8_9EUKA</name>
<comment type="caution">
    <text evidence="3">The sequence shown here is derived from an EMBL/GenBank/DDBJ whole genome shotgun (WGS) entry which is preliminary data.</text>
</comment>
<keyword evidence="2" id="KW-0812">Transmembrane</keyword>
<evidence type="ECO:0000256" key="2">
    <source>
        <dbReference type="SAM" id="Phobius"/>
    </source>
</evidence>
<dbReference type="Proteomes" id="UP000324800">
    <property type="component" value="Unassembled WGS sequence"/>
</dbReference>
<proteinExistence type="predicted"/>
<reference evidence="3 4" key="1">
    <citation type="submission" date="2019-03" db="EMBL/GenBank/DDBJ databases">
        <title>Single cell metagenomics reveals metabolic interactions within the superorganism composed of flagellate Streblomastix strix and complex community of Bacteroidetes bacteria on its surface.</title>
        <authorList>
            <person name="Treitli S.C."/>
            <person name="Kolisko M."/>
            <person name="Husnik F."/>
            <person name="Keeling P."/>
            <person name="Hampl V."/>
        </authorList>
    </citation>
    <scope>NUCLEOTIDE SEQUENCE [LARGE SCALE GENOMIC DNA]</scope>
    <source>
        <strain evidence="3">ST1C</strain>
    </source>
</reference>
<feature type="transmembrane region" description="Helical" evidence="2">
    <location>
        <begin position="1112"/>
        <end position="1137"/>
    </location>
</feature>
<protein>
    <submittedName>
        <fullName evidence="3">Uncharacterized protein</fullName>
    </submittedName>
</protein>
<organism evidence="3 4">
    <name type="scientific">Streblomastix strix</name>
    <dbReference type="NCBI Taxonomy" id="222440"/>
    <lineage>
        <taxon>Eukaryota</taxon>
        <taxon>Metamonada</taxon>
        <taxon>Preaxostyla</taxon>
        <taxon>Oxymonadida</taxon>
        <taxon>Streblomastigidae</taxon>
        <taxon>Streblomastix</taxon>
    </lineage>
</organism>
<keyword evidence="2" id="KW-1133">Transmembrane helix</keyword>
<accession>A0A5J4W7M8</accession>
<sequence length="1416" mass="159057">MQKESSQHLFTLQDSQLDASEMRSELWGASASLIQCNGLGTSIISGLQVSGSNSELGISNGAIFEVINGSLILVDVKVELVIMIQNENERNSDINDKNKILGLIIMKENAKLLRLEKCIISNISLYNKGSIILMNGGLNSKLEIKDCNFQQESNAPWGGSAIRYIPTNQGQVLDVDGAIFKEFTADSQYNSQGGAIYIDMRQFDVAVQFRRCVFAQNSALNGGANIFIAYKQSPQRVRRDSFLGCYACAYSSIDQEKSFCYTIGNDNEVFIDERDSLQSSCFRQQSNDGVWFIGNADGNHTYNPIIKCGTPTNPCLSFEQISSYIHQNDSLKVEVIQFCEGIYNTPQITVPSSQALSINIVGCNSLITKISAQQNIENVLIQGQEDQSIIIERIHMALSNNSPQSGFVNVQGSNVGLILSEVRVSGLVVSDPSSSTLEPKYLFHSAGIVYLEDVIIENIFLKTGSIILAEQVRKSIEQASSGIEWLGLRSSGIYGCYFNEITTNESKIISIQDSQQSHQTKNLQSNGDSQSFIIYDSIFSNCISQVNIADTETKGGILHIMSDGIKVDIISCEFRRCQVLGRNLIYIGWTGEDSNTSVAKTIMISDTIFTECSSVIPGMRVVAQSIFNPQKYLLMQESNTNEQNVEQNELQSDEKATYDEVYKHGLIYLESLTKGDKSSISSSRYDIYGIFVAGCHSAVGSGLTATKVTVYITESVFIMPMCYSNVIYLNQTRGKIESCYFKGRNSTYDDPTLQIDQEEIIDDTWALCPGQSSYYSTTTHGLVYLTKGLYEIESDQFEQSQVGAVKVDTSDVVMNNISFIEPKLEDEALYDGGQNLVVCVGKSRIEVVDATINGFNENNCSYRTNQIEQYFGMQKNDNSACTLNILKDGLCQMRITYKWELPQTPIVVLEKVRLVINLKDEEEPFKFELEGNNFVPLVFTIMIDQIRLKTKDEIHDEVMNNIEEKKKYEQNNTLSNIMQTIQHRFINRNEFEEKRNQTIHFTNQQQENFFQTNEVDYPRDSDGRIAWPPEGATQVPFLVLASVHGTKRASFSMKDISWLDSRTSYYGILASNDGKKFTGQNGVEGKELLLDIDIKYGEQFINLIEIFPSKTWIYLTIVGVFILIIIILLITFIIMYLKWAEIKKALLSRGNIQKIGNQEDEIDEQVLEIEEQERKKQELKKQKKLIKKLTEKKSHLDILMPYEEDQPIIRLHGTSDDLFSNMTGFAIDGKFPQEEGYTGRQQTSLYTPDLEFESGRNSPALQAYAQNLQSKLDDYESQNARKISPGLELPEKGQKVMVEMPDIEEGTLNQKITEYFINSKPVTIDFSSMTPDDPQLQGINWGVCGPPATLGLAQKGITSPPKEILDLQKRQEQLLSRTSTGYTKTQSWISSKSSSSSLIRPFSTKGSEAINHTLQF</sequence>
<evidence type="ECO:0000313" key="4">
    <source>
        <dbReference type="Proteomes" id="UP000324800"/>
    </source>
</evidence>